<proteinExistence type="predicted"/>
<evidence type="ECO:0000256" key="1">
    <source>
        <dbReference type="SAM" id="MobiDB-lite"/>
    </source>
</evidence>
<dbReference type="AlphaFoldDB" id="W9R920"/>
<evidence type="ECO:0000313" key="3">
    <source>
        <dbReference type="Proteomes" id="UP000030645"/>
    </source>
</evidence>
<feature type="region of interest" description="Disordered" evidence="1">
    <location>
        <begin position="40"/>
        <end position="61"/>
    </location>
</feature>
<evidence type="ECO:0000313" key="2">
    <source>
        <dbReference type="EMBL" id="EXB63454.1"/>
    </source>
</evidence>
<reference evidence="3" key="1">
    <citation type="submission" date="2013-01" db="EMBL/GenBank/DDBJ databases">
        <title>Draft Genome Sequence of a Mulberry Tree, Morus notabilis C.K. Schneid.</title>
        <authorList>
            <person name="He N."/>
            <person name="Zhao S."/>
        </authorList>
    </citation>
    <scope>NUCLEOTIDE SEQUENCE</scope>
</reference>
<protein>
    <submittedName>
        <fullName evidence="2">Uncharacterized protein</fullName>
    </submittedName>
</protein>
<sequence>MVDLEETTLVGEIHDFGRSSCRGTDSCTLIDERKEEHFHEVGVERSRRPGTQHRGKVSISD</sequence>
<feature type="compositionally biased region" description="Basic residues" evidence="1">
    <location>
        <begin position="48"/>
        <end position="61"/>
    </location>
</feature>
<dbReference type="Proteomes" id="UP000030645">
    <property type="component" value="Unassembled WGS sequence"/>
</dbReference>
<keyword evidence="3" id="KW-1185">Reference proteome</keyword>
<name>W9R920_9ROSA</name>
<gene>
    <name evidence="2" type="ORF">L484_005417</name>
</gene>
<organism evidence="2 3">
    <name type="scientific">Morus notabilis</name>
    <dbReference type="NCBI Taxonomy" id="981085"/>
    <lineage>
        <taxon>Eukaryota</taxon>
        <taxon>Viridiplantae</taxon>
        <taxon>Streptophyta</taxon>
        <taxon>Embryophyta</taxon>
        <taxon>Tracheophyta</taxon>
        <taxon>Spermatophyta</taxon>
        <taxon>Magnoliopsida</taxon>
        <taxon>eudicotyledons</taxon>
        <taxon>Gunneridae</taxon>
        <taxon>Pentapetalae</taxon>
        <taxon>rosids</taxon>
        <taxon>fabids</taxon>
        <taxon>Rosales</taxon>
        <taxon>Moraceae</taxon>
        <taxon>Moreae</taxon>
        <taxon>Morus</taxon>
    </lineage>
</organism>
<dbReference type="EMBL" id="KE344489">
    <property type="protein sequence ID" value="EXB63454.1"/>
    <property type="molecule type" value="Genomic_DNA"/>
</dbReference>
<accession>W9R920</accession>